<keyword evidence="2" id="KW-0479">Metal-binding</keyword>
<evidence type="ECO:0000313" key="6">
    <source>
        <dbReference type="EMBL" id="KAE8698256.1"/>
    </source>
</evidence>
<dbReference type="Pfam" id="PF03171">
    <property type="entry name" value="2OG-FeII_Oxy"/>
    <property type="match status" value="1"/>
</dbReference>
<dbReference type="InterPro" id="IPR044861">
    <property type="entry name" value="IPNS-like_FE2OG_OXY"/>
</dbReference>
<keyword evidence="3" id="KW-0560">Oxidoreductase</keyword>
<comment type="caution">
    <text evidence="6">The sequence shown here is derived from an EMBL/GenBank/DDBJ whole genome shotgun (WGS) entry which is preliminary data.</text>
</comment>
<keyword evidence="7" id="KW-1185">Reference proteome</keyword>
<dbReference type="PROSITE" id="PS51471">
    <property type="entry name" value="FE2OG_OXY"/>
    <property type="match status" value="1"/>
</dbReference>
<accession>A0A6A3A362</accession>
<organism evidence="6 7">
    <name type="scientific">Hibiscus syriacus</name>
    <name type="common">Rose of Sharon</name>
    <dbReference type="NCBI Taxonomy" id="106335"/>
    <lineage>
        <taxon>Eukaryota</taxon>
        <taxon>Viridiplantae</taxon>
        <taxon>Streptophyta</taxon>
        <taxon>Embryophyta</taxon>
        <taxon>Tracheophyta</taxon>
        <taxon>Spermatophyta</taxon>
        <taxon>Magnoliopsida</taxon>
        <taxon>eudicotyledons</taxon>
        <taxon>Gunneridae</taxon>
        <taxon>Pentapetalae</taxon>
        <taxon>rosids</taxon>
        <taxon>malvids</taxon>
        <taxon>Malvales</taxon>
        <taxon>Malvaceae</taxon>
        <taxon>Malvoideae</taxon>
        <taxon>Hibiscus</taxon>
    </lineage>
</organism>
<protein>
    <submittedName>
        <fullName evidence="6">Deacetoxyvindoline 4-hydroxylase</fullName>
    </submittedName>
</protein>
<dbReference type="InterPro" id="IPR005123">
    <property type="entry name" value="Oxoglu/Fe-dep_dioxygenase_dom"/>
</dbReference>
<dbReference type="AlphaFoldDB" id="A0A6A3A362"/>
<dbReference type="SUPFAM" id="SSF51197">
    <property type="entry name" value="Clavaminate synthase-like"/>
    <property type="match status" value="1"/>
</dbReference>
<dbReference type="Proteomes" id="UP000436088">
    <property type="component" value="Unassembled WGS sequence"/>
</dbReference>
<dbReference type="PANTHER" id="PTHR10209">
    <property type="entry name" value="OXIDOREDUCTASE, 2OG-FE II OXYGENASE FAMILY PROTEIN"/>
    <property type="match status" value="1"/>
</dbReference>
<dbReference type="EMBL" id="VEPZ02001046">
    <property type="protein sequence ID" value="KAE8698256.1"/>
    <property type="molecule type" value="Genomic_DNA"/>
</dbReference>
<evidence type="ECO:0000313" key="7">
    <source>
        <dbReference type="Proteomes" id="UP000436088"/>
    </source>
</evidence>
<dbReference type="GO" id="GO:0046872">
    <property type="term" value="F:metal ion binding"/>
    <property type="evidence" value="ECO:0007669"/>
    <property type="project" value="UniProtKB-KW"/>
</dbReference>
<dbReference type="Gene3D" id="2.60.120.330">
    <property type="entry name" value="B-lactam Antibiotic, Isopenicillin N Synthase, Chain"/>
    <property type="match status" value="1"/>
</dbReference>
<gene>
    <name evidence="6" type="ORF">F3Y22_tig00110600pilonHSYRG00075</name>
</gene>
<keyword evidence="4" id="KW-0408">Iron</keyword>
<evidence type="ECO:0000256" key="3">
    <source>
        <dbReference type="ARBA" id="ARBA00023002"/>
    </source>
</evidence>
<reference evidence="6" key="1">
    <citation type="submission" date="2019-09" db="EMBL/GenBank/DDBJ databases">
        <title>Draft genome information of white flower Hibiscus syriacus.</title>
        <authorList>
            <person name="Kim Y.-M."/>
        </authorList>
    </citation>
    <scope>NUCLEOTIDE SEQUENCE [LARGE SCALE GENOMIC DNA]</scope>
    <source>
        <strain evidence="6">YM2019G1</strain>
    </source>
</reference>
<dbReference type="InterPro" id="IPR027443">
    <property type="entry name" value="IPNS-like_sf"/>
</dbReference>
<evidence type="ECO:0000256" key="4">
    <source>
        <dbReference type="ARBA" id="ARBA00023004"/>
    </source>
</evidence>
<sequence length="167" mass="18722">MEYTKQVRQLSYFLLKLLSEALGLHPDHLKDMGCADSLIMMSHYYPAFPQPELTLGFTKHSDSNFLTVIIQDHISGLQVLHQNQRVDISPIPGALVINIGDLLQVTLHLVKDVADVELISNDVFKSVEHRVVSRSVGPRASAAFFFGTYHHSNTRTYGTSARPHVKL</sequence>
<dbReference type="PANTHER" id="PTHR10209:SF791">
    <property type="entry name" value="1-AMINOCYCLOPROPANE-1-CARBOXYLATE OXIDASE HOMOLOG 1"/>
    <property type="match status" value="1"/>
</dbReference>
<evidence type="ECO:0000259" key="5">
    <source>
        <dbReference type="PROSITE" id="PS51471"/>
    </source>
</evidence>
<dbReference type="GO" id="GO:0051213">
    <property type="term" value="F:dioxygenase activity"/>
    <property type="evidence" value="ECO:0007669"/>
    <property type="project" value="UniProtKB-ARBA"/>
</dbReference>
<evidence type="ECO:0000256" key="1">
    <source>
        <dbReference type="ARBA" id="ARBA00008056"/>
    </source>
</evidence>
<name>A0A6A3A362_HIBSY</name>
<evidence type="ECO:0000256" key="2">
    <source>
        <dbReference type="ARBA" id="ARBA00022723"/>
    </source>
</evidence>
<feature type="domain" description="Fe2OG dioxygenase" evidence="5">
    <location>
        <begin position="34"/>
        <end position="148"/>
    </location>
</feature>
<proteinExistence type="inferred from homology"/>
<comment type="similarity">
    <text evidence="1">Belongs to the iron/ascorbate-dependent oxidoreductase family.</text>
</comment>